<dbReference type="PRINTS" id="PR00926">
    <property type="entry name" value="MITOCARRIER"/>
</dbReference>
<accession>A0A196SL32</accession>
<dbReference type="PANTHER" id="PTHR45758">
    <property type="entry name" value="MITOFERRIN-1-RELATED"/>
    <property type="match status" value="1"/>
</dbReference>
<comment type="caution">
    <text evidence="12">The sequence shown here is derived from an EMBL/GenBank/DDBJ whole genome shotgun (WGS) entry which is preliminary data.</text>
</comment>
<feature type="repeat" description="Solcar" evidence="9">
    <location>
        <begin position="15"/>
        <end position="115"/>
    </location>
</feature>
<dbReference type="EMBL" id="LXWW01000018">
    <property type="protein sequence ID" value="OAO17753.1"/>
    <property type="molecule type" value="Genomic_DNA"/>
</dbReference>
<keyword evidence="4 9" id="KW-0812">Transmembrane</keyword>
<evidence type="ECO:0000256" key="8">
    <source>
        <dbReference type="ARBA" id="ARBA00023136"/>
    </source>
</evidence>
<evidence type="ECO:0000313" key="13">
    <source>
        <dbReference type="Proteomes" id="UP000078348"/>
    </source>
</evidence>
<evidence type="ECO:0000256" key="3">
    <source>
        <dbReference type="ARBA" id="ARBA00022448"/>
    </source>
</evidence>
<evidence type="ECO:0000256" key="6">
    <source>
        <dbReference type="ARBA" id="ARBA00022989"/>
    </source>
</evidence>
<evidence type="ECO:0000256" key="1">
    <source>
        <dbReference type="ARBA" id="ARBA00004225"/>
    </source>
</evidence>
<dbReference type="PROSITE" id="PS50920">
    <property type="entry name" value="SOLCAR"/>
    <property type="match status" value="3"/>
</dbReference>
<dbReference type="STRING" id="478820.A0A196SL32"/>
<evidence type="ECO:0000256" key="2">
    <source>
        <dbReference type="ARBA" id="ARBA00006375"/>
    </source>
</evidence>
<dbReference type="InterPro" id="IPR018108">
    <property type="entry name" value="MCP_transmembrane"/>
</dbReference>
<keyword evidence="5" id="KW-0677">Repeat</keyword>
<keyword evidence="3 10" id="KW-0813">Transport</keyword>
<reference evidence="12 13" key="1">
    <citation type="submission" date="2016-05" db="EMBL/GenBank/DDBJ databases">
        <title>Nuclear genome of Blastocystis sp. subtype 1 NandII.</title>
        <authorList>
            <person name="Gentekaki E."/>
            <person name="Curtis B."/>
            <person name="Stairs C."/>
            <person name="Eme L."/>
            <person name="Herman E."/>
            <person name="Klimes V."/>
            <person name="Arias M.C."/>
            <person name="Elias M."/>
            <person name="Hilliou F."/>
            <person name="Klute M."/>
            <person name="Malik S.-B."/>
            <person name="Pightling A."/>
            <person name="Rachubinski R."/>
            <person name="Salas D."/>
            <person name="Schlacht A."/>
            <person name="Suga H."/>
            <person name="Archibald J."/>
            <person name="Ball S.G."/>
            <person name="Clark G."/>
            <person name="Dacks J."/>
            <person name="Van Der Giezen M."/>
            <person name="Tsaousis A."/>
            <person name="Roger A."/>
        </authorList>
    </citation>
    <scope>NUCLEOTIDE SEQUENCE [LARGE SCALE GENOMIC DNA]</scope>
    <source>
        <strain evidence="13">ATCC 50177 / NandII</strain>
    </source>
</reference>
<dbReference type="AlphaFoldDB" id="A0A196SL32"/>
<evidence type="ECO:0000256" key="4">
    <source>
        <dbReference type="ARBA" id="ARBA00022692"/>
    </source>
</evidence>
<gene>
    <name evidence="12" type="ORF">AV274_0494</name>
</gene>
<dbReference type="InterPro" id="IPR023395">
    <property type="entry name" value="MCP_dom_sf"/>
</dbReference>
<dbReference type="OrthoDB" id="43906at2759"/>
<dbReference type="Gene3D" id="1.50.40.10">
    <property type="entry name" value="Mitochondrial carrier domain"/>
    <property type="match status" value="2"/>
</dbReference>
<feature type="transmembrane region" description="Helical" evidence="11">
    <location>
        <begin position="175"/>
        <end position="194"/>
    </location>
</feature>
<proteinExistence type="inferred from homology"/>
<evidence type="ECO:0000313" key="12">
    <source>
        <dbReference type="EMBL" id="OAO17753.1"/>
    </source>
</evidence>
<comment type="subcellular location">
    <subcellularLocation>
        <location evidence="1">Mitochondrion membrane</location>
        <topology evidence="1">Multi-pass membrane protein</topology>
    </subcellularLocation>
</comment>
<dbReference type="Pfam" id="PF00153">
    <property type="entry name" value="Mito_carr"/>
    <property type="match status" value="3"/>
</dbReference>
<sequence length="302" mass="33440">MDDKYDWEVWDPTSLSFRHHMLAGIAAGVSEHIVFFPIDTLRTNLQAVSKAIHNTVEMSVPRRYCSQQYRKFLTVKSSVHNNGMRVLWRGMSPTLLACIPAHALYFSIYESTKVYLGGKNTGIHADASAVAGALASLAHDAVMTPLDVVKQRMQLGLYPRPFVALRSILRTEGVCALYSSYFTTILMNMPNAAVLVVTNDWMKSVLNPSGKQNYGAFLVSGFFAGALSGFVTCPLDVIKTRIQTQAGGVSRKYVGFWRTLKLMVKEEGIQSLFMGVSTRVIQQAPSAAVSWTVYETVKRLLA</sequence>
<keyword evidence="13" id="KW-1185">Reference proteome</keyword>
<evidence type="ECO:0000256" key="10">
    <source>
        <dbReference type="RuleBase" id="RU000488"/>
    </source>
</evidence>
<keyword evidence="7" id="KW-0496">Mitochondrion</keyword>
<feature type="repeat" description="Solcar" evidence="9">
    <location>
        <begin position="123"/>
        <end position="205"/>
    </location>
</feature>
<evidence type="ECO:0000256" key="7">
    <source>
        <dbReference type="ARBA" id="ARBA00023128"/>
    </source>
</evidence>
<organism evidence="12 13">
    <name type="scientific">Blastocystis sp. subtype 1 (strain ATCC 50177 / NandII)</name>
    <dbReference type="NCBI Taxonomy" id="478820"/>
    <lineage>
        <taxon>Eukaryota</taxon>
        <taxon>Sar</taxon>
        <taxon>Stramenopiles</taxon>
        <taxon>Bigyra</taxon>
        <taxon>Opalozoa</taxon>
        <taxon>Opalinata</taxon>
        <taxon>Blastocystidae</taxon>
        <taxon>Blastocystis</taxon>
    </lineage>
</organism>
<name>A0A196SL32_BLAHN</name>
<dbReference type="Proteomes" id="UP000078348">
    <property type="component" value="Unassembled WGS sequence"/>
</dbReference>
<protein>
    <submittedName>
        <fullName evidence="12">Mitochondrial solute carrier-like protein</fullName>
    </submittedName>
</protein>
<evidence type="ECO:0000256" key="5">
    <source>
        <dbReference type="ARBA" id="ARBA00022737"/>
    </source>
</evidence>
<dbReference type="PANTHER" id="PTHR45758:SF4">
    <property type="entry name" value="MITOFERRIN-1"/>
    <property type="match status" value="1"/>
</dbReference>
<dbReference type="GO" id="GO:0048250">
    <property type="term" value="P:iron import into the mitochondrion"/>
    <property type="evidence" value="ECO:0007669"/>
    <property type="project" value="TreeGrafter"/>
</dbReference>
<keyword evidence="6 11" id="KW-1133">Transmembrane helix</keyword>
<dbReference type="InterPro" id="IPR002067">
    <property type="entry name" value="MCP"/>
</dbReference>
<feature type="transmembrane region" description="Helical" evidence="11">
    <location>
        <begin position="214"/>
        <end position="235"/>
    </location>
</feature>
<keyword evidence="8 9" id="KW-0472">Membrane</keyword>
<dbReference type="GO" id="GO:0015093">
    <property type="term" value="F:ferrous iron transmembrane transporter activity"/>
    <property type="evidence" value="ECO:0007669"/>
    <property type="project" value="TreeGrafter"/>
</dbReference>
<dbReference type="SUPFAM" id="SSF103506">
    <property type="entry name" value="Mitochondrial carrier"/>
    <property type="match status" value="1"/>
</dbReference>
<feature type="repeat" description="Solcar" evidence="9">
    <location>
        <begin position="212"/>
        <end position="300"/>
    </location>
</feature>
<comment type="similarity">
    <text evidence="2 10">Belongs to the mitochondrial carrier (TC 2.A.29) family.</text>
</comment>
<evidence type="ECO:0000256" key="11">
    <source>
        <dbReference type="SAM" id="Phobius"/>
    </source>
</evidence>
<evidence type="ECO:0000256" key="9">
    <source>
        <dbReference type="PROSITE-ProRule" id="PRU00282"/>
    </source>
</evidence>
<dbReference type="GO" id="GO:0031966">
    <property type="term" value="C:mitochondrial membrane"/>
    <property type="evidence" value="ECO:0007669"/>
    <property type="project" value="UniProtKB-SubCell"/>
</dbReference>